<feature type="region of interest" description="Disordered" evidence="6">
    <location>
        <begin position="224"/>
        <end position="252"/>
    </location>
</feature>
<keyword evidence="2" id="KW-0645">Protease</keyword>
<accession>F3NRL2</accession>
<dbReference type="AlphaFoldDB" id="F3NRL2"/>
<comment type="similarity">
    <text evidence="1">Belongs to the peptidase C40 family.</text>
</comment>
<evidence type="ECO:0000259" key="7">
    <source>
        <dbReference type="PROSITE" id="PS51935"/>
    </source>
</evidence>
<evidence type="ECO:0000256" key="2">
    <source>
        <dbReference type="ARBA" id="ARBA00022670"/>
    </source>
</evidence>
<evidence type="ECO:0000313" key="8">
    <source>
        <dbReference type="EMBL" id="EGG44196.1"/>
    </source>
</evidence>
<dbReference type="PANTHER" id="PTHR47359:SF3">
    <property type="entry name" value="NLP_P60 DOMAIN-CONTAINING PROTEIN-RELATED"/>
    <property type="match status" value="1"/>
</dbReference>
<dbReference type="GO" id="GO:0006508">
    <property type="term" value="P:proteolysis"/>
    <property type="evidence" value="ECO:0007669"/>
    <property type="project" value="UniProtKB-KW"/>
</dbReference>
<evidence type="ECO:0000256" key="3">
    <source>
        <dbReference type="ARBA" id="ARBA00022801"/>
    </source>
</evidence>
<name>F3NRL2_9ACTN</name>
<comment type="caution">
    <text evidence="8">The sequence shown here is derived from an EMBL/GenBank/DDBJ whole genome shotgun (WGS) entry which is preliminary data.</text>
</comment>
<dbReference type="Pfam" id="PF00877">
    <property type="entry name" value="NLPC_P60"/>
    <property type="match status" value="1"/>
</dbReference>
<dbReference type="eggNOG" id="COG0791">
    <property type="taxonomic scope" value="Bacteria"/>
</dbReference>
<feature type="region of interest" description="Disordered" evidence="6">
    <location>
        <begin position="1"/>
        <end position="40"/>
    </location>
</feature>
<keyword evidence="4" id="KW-0788">Thiol protease</keyword>
<dbReference type="PROSITE" id="PS51935">
    <property type="entry name" value="NLPC_P60"/>
    <property type="match status" value="1"/>
</dbReference>
<feature type="coiled-coil region" evidence="5">
    <location>
        <begin position="68"/>
        <end position="116"/>
    </location>
</feature>
<organism evidence="8 9">
    <name type="scientific">Streptomyces griseoaurantiacus M045</name>
    <dbReference type="NCBI Taxonomy" id="996637"/>
    <lineage>
        <taxon>Bacteria</taxon>
        <taxon>Bacillati</taxon>
        <taxon>Actinomycetota</taxon>
        <taxon>Actinomycetes</taxon>
        <taxon>Kitasatosporales</taxon>
        <taxon>Streptomycetaceae</taxon>
        <taxon>Streptomyces</taxon>
        <taxon>Streptomyces aurantiacus group</taxon>
    </lineage>
</organism>
<evidence type="ECO:0000256" key="1">
    <source>
        <dbReference type="ARBA" id="ARBA00007074"/>
    </source>
</evidence>
<dbReference type="STRING" id="996637.SGM_5776"/>
<dbReference type="MEROPS" id="C40.007"/>
<proteinExistence type="inferred from homology"/>
<gene>
    <name evidence="8" type="ORF">SGM_5776</name>
</gene>
<dbReference type="EMBL" id="AEYX01000044">
    <property type="protein sequence ID" value="EGG44196.1"/>
    <property type="molecule type" value="Genomic_DNA"/>
</dbReference>
<dbReference type="SUPFAM" id="SSF54001">
    <property type="entry name" value="Cysteine proteinases"/>
    <property type="match status" value="1"/>
</dbReference>
<dbReference type="InterPro" id="IPR000064">
    <property type="entry name" value="NLP_P60_dom"/>
</dbReference>
<reference evidence="8 9" key="1">
    <citation type="journal article" date="2011" name="J. Bacteriol.">
        <title>Draft genome sequence of the marine bacterium Streptomyces griseoaurantiacus M045, which produces novel manumycin-type antibiotics with a pABA core component.</title>
        <authorList>
            <person name="Li F."/>
            <person name="Jiang P."/>
            <person name="Zheng H."/>
            <person name="Wang S."/>
            <person name="Zhao G."/>
            <person name="Qin S."/>
            <person name="Liu Z."/>
        </authorList>
    </citation>
    <scope>NUCLEOTIDE SEQUENCE [LARGE SCALE GENOMIC DNA]</scope>
    <source>
        <strain evidence="8 9">M045</strain>
    </source>
</reference>
<dbReference type="PANTHER" id="PTHR47359">
    <property type="entry name" value="PEPTIDOGLYCAN DL-ENDOPEPTIDASE CWLO"/>
    <property type="match status" value="1"/>
</dbReference>
<dbReference type="Proteomes" id="UP000003022">
    <property type="component" value="Unassembled WGS sequence"/>
</dbReference>
<evidence type="ECO:0000313" key="9">
    <source>
        <dbReference type="Proteomes" id="UP000003022"/>
    </source>
</evidence>
<feature type="compositionally biased region" description="Basic and acidic residues" evidence="6">
    <location>
        <begin position="224"/>
        <end position="245"/>
    </location>
</feature>
<dbReference type="Gene3D" id="3.90.1720.10">
    <property type="entry name" value="endopeptidase domain like (from Nostoc punctiforme)"/>
    <property type="match status" value="1"/>
</dbReference>
<keyword evidence="9" id="KW-1185">Reference proteome</keyword>
<dbReference type="InterPro" id="IPR038765">
    <property type="entry name" value="Papain-like_cys_pep_sf"/>
</dbReference>
<evidence type="ECO:0000256" key="6">
    <source>
        <dbReference type="SAM" id="MobiDB-lite"/>
    </source>
</evidence>
<feature type="domain" description="NlpC/P60" evidence="7">
    <location>
        <begin position="254"/>
        <end position="371"/>
    </location>
</feature>
<protein>
    <submittedName>
        <fullName evidence="8">Secreted protein</fullName>
    </submittedName>
</protein>
<dbReference type="GO" id="GO:0008234">
    <property type="term" value="F:cysteine-type peptidase activity"/>
    <property type="evidence" value="ECO:0007669"/>
    <property type="project" value="UniProtKB-KW"/>
</dbReference>
<evidence type="ECO:0000256" key="5">
    <source>
        <dbReference type="SAM" id="Coils"/>
    </source>
</evidence>
<sequence length="371" mass="39631">MGSDGGGAPPTGVSVGGWRKKELASVASHRRPKQPSRTRVTALTTVAAAAVALSAQAANAAPSEKPSKSEVKAKVDKLYEQAEQATEKYNGAKEKQEKLQKQISTLQDKVARGQADLNELREGIGTMASAQYRTGSIDPSVQLFLSADPDDYLDKAATLDQLSGQQVDALKKIQEKQRELAQERKEASDKLKDLADTRTELGKKKKEVQGKLAEAQRLLNSLTAKERQELKDEQTRSSRSSESRVDLGNSTPASGRAAAAFAAAQSKIGSPYVYGATGPSSFDCSGLTSWAYAQAGVSIPRTSQAQANIGTRIGSQSDLQVGDLVFFFSDLHHVGLYAGNGQVLHAPRTGTVVRYESMSTIGGPFMFGVRV</sequence>
<dbReference type="InterPro" id="IPR051794">
    <property type="entry name" value="PG_Endopeptidase_C40"/>
</dbReference>
<evidence type="ECO:0000256" key="4">
    <source>
        <dbReference type="ARBA" id="ARBA00022807"/>
    </source>
</evidence>
<keyword evidence="3" id="KW-0378">Hydrolase</keyword>
<keyword evidence="5" id="KW-0175">Coiled coil</keyword>